<protein>
    <recommendedName>
        <fullName evidence="6">SET domain-containing protein</fullName>
    </recommendedName>
</protein>
<proteinExistence type="predicted"/>
<keyword evidence="2" id="KW-0808">Transferase</keyword>
<name>U6KUC8_EIMTE</name>
<evidence type="ECO:0000256" key="1">
    <source>
        <dbReference type="ARBA" id="ARBA00022603"/>
    </source>
</evidence>
<sequence length="1348" mass="145978">MSKSLLFEHLQQIRSPALHDLQRAIGAEQSNRNGSDGFGNNAEVARSATSTPCEEISRHCSTHSCLPATSDLSFRDSCHICNECTSPSVSKSSADNAGLVARRIFFRSQPLASPSPPYSIDTDGSSHNSSSGVTTSCNNHSANCGCSVSGGGVTCTSDIFSIDSVSLASAVLIPHLLPIFRRVWEDSNANSWPSASSKIGLGPSDPSGISGVEVWKLRPSTEVSNQFKLWGNEALRRGRLAAAEALYLAAIMLLPSKSSKGEGSDALFAVLSANRALALLRLGRVREAVRAATVAVATDPLYRKAWHRRAAALVSLREKVEEYFQSAGSNFINRNCHSSASWNEIIRSCLEHIDYEIAEAQRMSMSQAKPTDAQVAAAGMLIGTCGCDSNVACSRSSESIAPEFCSRRLWIRGDINLQRNEKGWGMVTTNAAVAEQEGDSSLVLEEEAFAVWVHPKHCAAIPKIPLAAAFPCCELSNSQAPYSLELHADEAMRRAWEELVEESAVSKMCTSENVGKEDSDVSVESADGVHDVCAGCATVPARAEAAASVWHSQALDSWNVAINYLLRPTLPVLPCGSCTGALFCCHVCKDGSSHKRVCSLPQHVDQDQHQECWMGVQTALRQRNTAGSTWEAAGKSAAWSALSPLALSLPDPHRHIARQLLASFLPSTTTSSSKRLDAEDHCALARSAVNAGGALTPSGLRKLREPVWQQLLSMTSSVVVDSTKITDWLLNAAWLAGDAVASGRVLQCGGLCLLCKPFLRQAPTVVDSSVPEAALQSTQTRATEPEDALVEMAKIGLCSNCCACCREWCSHCCTDVPDLQSSGVTLACQPCFPRCLVAAALHAYGVACCNSFTVRVMCDPEEDAVPAGTAFFLAASLLNHSCTPNAFATFGELSLQGQRYQKHHGDFVHFSSPQDVRSSLSNASVSGRGALLQIRLCTRGKCEDSQEICISYGPIVGLQNSSWGCRQDWLLRNAGFFCLCEACQAPRYEGSVAIAGDIPFRHELLCGYPCPHCTSGPRVHQLLEEVLRSDCSKQKRYVLLEATVLHRRSLDSRLRGDSVPTTQQRFQMRMPFSGFSVLSEVPAEALNFVTVYSKLLSTTLTEGEPQHPWTKTQALAILGHSCARLWHRDVSASPDSRVVIASVLNSNGPFFVCSGFYCLNCRARFAFDILENRRAAIAVQLDGLLRQLGSSVTSLVSSRRVRSCMQFADILKETMRAISGALAASGFLSADAWRALHAVARAAYAQAKIARREYGDERAYLELLNFAAMCQSAGIYVLLQRLPLRLEQPEVSAQMYKAAMLFSQAGSIIEAKQILRAAEEAAVHSCGSHSITHYFVKELLLWLEEKRV</sequence>
<dbReference type="InterPro" id="IPR011990">
    <property type="entry name" value="TPR-like_helical_dom_sf"/>
</dbReference>
<dbReference type="GO" id="GO:0008168">
    <property type="term" value="F:methyltransferase activity"/>
    <property type="evidence" value="ECO:0007669"/>
    <property type="project" value="UniProtKB-KW"/>
</dbReference>
<evidence type="ECO:0008006" key="6">
    <source>
        <dbReference type="Google" id="ProtNLM"/>
    </source>
</evidence>
<evidence type="ECO:0000256" key="2">
    <source>
        <dbReference type="ARBA" id="ARBA00022679"/>
    </source>
</evidence>
<gene>
    <name evidence="4" type="ORF">ETH_00022555</name>
</gene>
<evidence type="ECO:0000313" key="5">
    <source>
        <dbReference type="Proteomes" id="UP000030747"/>
    </source>
</evidence>
<keyword evidence="1" id="KW-0489">Methyltransferase</keyword>
<organism evidence="4 5">
    <name type="scientific">Eimeria tenella</name>
    <name type="common">Coccidian parasite</name>
    <dbReference type="NCBI Taxonomy" id="5802"/>
    <lineage>
        <taxon>Eukaryota</taxon>
        <taxon>Sar</taxon>
        <taxon>Alveolata</taxon>
        <taxon>Apicomplexa</taxon>
        <taxon>Conoidasida</taxon>
        <taxon>Coccidia</taxon>
        <taxon>Eucoccidiorida</taxon>
        <taxon>Eimeriorina</taxon>
        <taxon>Eimeriidae</taxon>
        <taxon>Eimeria</taxon>
    </lineage>
</organism>
<dbReference type="InterPro" id="IPR046341">
    <property type="entry name" value="SET_dom_sf"/>
</dbReference>
<dbReference type="RefSeq" id="XP_013232311.1">
    <property type="nucleotide sequence ID" value="XM_013376857.1"/>
</dbReference>
<dbReference type="OrthoDB" id="265717at2759"/>
<evidence type="ECO:0000313" key="4">
    <source>
        <dbReference type="EMBL" id="CDJ41561.1"/>
    </source>
</evidence>
<dbReference type="GeneID" id="25253623"/>
<dbReference type="Proteomes" id="UP000030747">
    <property type="component" value="Unassembled WGS sequence"/>
</dbReference>
<keyword evidence="3" id="KW-0949">S-adenosyl-L-methionine</keyword>
<dbReference type="PANTHER" id="PTHR46165:SF2">
    <property type="entry name" value="SET AND MYND DOMAIN-CONTAINING PROTEIN 4"/>
    <property type="match status" value="1"/>
</dbReference>
<dbReference type="InterPro" id="IPR052097">
    <property type="entry name" value="SET-MYND_domain_protein"/>
</dbReference>
<dbReference type="GO" id="GO:0005737">
    <property type="term" value="C:cytoplasm"/>
    <property type="evidence" value="ECO:0007669"/>
    <property type="project" value="TreeGrafter"/>
</dbReference>
<dbReference type="VEuPathDB" id="ToxoDB:ETH_00022555"/>
<dbReference type="SUPFAM" id="SSF48452">
    <property type="entry name" value="TPR-like"/>
    <property type="match status" value="1"/>
</dbReference>
<dbReference type="GO" id="GO:0005634">
    <property type="term" value="C:nucleus"/>
    <property type="evidence" value="ECO:0007669"/>
    <property type="project" value="TreeGrafter"/>
</dbReference>
<dbReference type="Gene3D" id="1.25.40.10">
    <property type="entry name" value="Tetratricopeptide repeat domain"/>
    <property type="match status" value="1"/>
</dbReference>
<dbReference type="PANTHER" id="PTHR46165">
    <property type="entry name" value="SET AND MYND DOMAIN-CONTAINING PROTEIN 4"/>
    <property type="match status" value="1"/>
</dbReference>
<dbReference type="GO" id="GO:0032259">
    <property type="term" value="P:methylation"/>
    <property type="evidence" value="ECO:0007669"/>
    <property type="project" value="UniProtKB-KW"/>
</dbReference>
<dbReference type="SUPFAM" id="SSF82199">
    <property type="entry name" value="SET domain"/>
    <property type="match status" value="1"/>
</dbReference>
<keyword evidence="5" id="KW-1185">Reference proteome</keyword>
<dbReference type="Gene3D" id="2.170.270.10">
    <property type="entry name" value="SET domain"/>
    <property type="match status" value="1"/>
</dbReference>
<reference evidence="4" key="1">
    <citation type="submission" date="2013-10" db="EMBL/GenBank/DDBJ databases">
        <title>Genomic analysis of the causative agents of coccidiosis in chickens.</title>
        <authorList>
            <person name="Reid A.J."/>
            <person name="Blake D."/>
            <person name="Billington K."/>
            <person name="Browne H."/>
            <person name="Dunn M."/>
            <person name="Hung S."/>
            <person name="Kawahara F."/>
            <person name="Miranda-Saavedra D."/>
            <person name="Mourier T."/>
            <person name="Nagra H."/>
            <person name="Otto T.D."/>
            <person name="Rawlings N."/>
            <person name="Sanchez A."/>
            <person name="Sanders M."/>
            <person name="Subramaniam C."/>
            <person name="Tay Y."/>
            <person name="Dear P."/>
            <person name="Doerig C."/>
            <person name="Gruber A."/>
            <person name="Parkinson J."/>
            <person name="Shirley M."/>
            <person name="Wan K.L."/>
            <person name="Berriman M."/>
            <person name="Tomley F."/>
            <person name="Pain A."/>
        </authorList>
    </citation>
    <scope>NUCLEOTIDE SEQUENCE [LARGE SCALE GENOMIC DNA]</scope>
    <source>
        <strain evidence="4">Houghton</strain>
    </source>
</reference>
<dbReference type="GO" id="GO:0042826">
    <property type="term" value="F:histone deacetylase binding"/>
    <property type="evidence" value="ECO:0007669"/>
    <property type="project" value="TreeGrafter"/>
</dbReference>
<dbReference type="EMBL" id="HG675638">
    <property type="protein sequence ID" value="CDJ41561.1"/>
    <property type="molecule type" value="Genomic_DNA"/>
</dbReference>
<dbReference type="VEuPathDB" id="ToxoDB:ETH2_0935400"/>
<evidence type="ECO:0000256" key="3">
    <source>
        <dbReference type="ARBA" id="ARBA00022691"/>
    </source>
</evidence>
<accession>U6KUC8</accession>
<reference evidence="4" key="2">
    <citation type="submission" date="2013-10" db="EMBL/GenBank/DDBJ databases">
        <authorList>
            <person name="Aslett M."/>
        </authorList>
    </citation>
    <scope>NUCLEOTIDE SEQUENCE [LARGE SCALE GENOMIC DNA]</scope>
    <source>
        <strain evidence="4">Houghton</strain>
    </source>
</reference>